<evidence type="ECO:0000313" key="3">
    <source>
        <dbReference type="Proteomes" id="UP000692954"/>
    </source>
</evidence>
<accession>A0A8S1PLX9</accession>
<dbReference type="Proteomes" id="UP000692954">
    <property type="component" value="Unassembled WGS sequence"/>
</dbReference>
<evidence type="ECO:0008006" key="4">
    <source>
        <dbReference type="Google" id="ProtNLM"/>
    </source>
</evidence>
<sequence length="508" mass="60491">MNKPIMIENEKDFQCQNKHDQPILLVALDPKLDKKQRFLCNQCIENKEQDVKTIEFKKIIQLIEDKQESKISNQENLASQTIQKLQTFITITQQLMSQYIKLFESIIRIAQDWNEHLSTQRKQCCEYSFYEELDRFIKNSDVDNINLIDNINRSWMTKLYNNLEIYIQDKDKLNLNELKFQFTNIIQKKQPSENKIKLKLIDQSVKQSKRCRAIAFDASGSIMVSTEDNDIKIWSFINGTIKLINTLQGHSDWINCLIYSQKNNSFISGSYDKTIRCWKQGNQNKWISSQPYKQHRNLIMCIIMNSNENTLFSGGFDKAIKVWRVDFNQNELTYLYSLEKHNNKVTALSLNQSENQLVSCAEDKNQIIIWERKQQDKFEFKYYVTQSIQYEGLKFIWINGGKEIDKLYVFELKEGKFQENSEKTIQLITNNQKPDEYRFPIIYNQERNQILVRHKKYIYLIREMNDGKFKIFDQVNFETIQIFGTATNNGKYLFSWDDKNLGYSIYEL</sequence>
<dbReference type="PANTHER" id="PTHR19920:SF0">
    <property type="entry name" value="CYTOSOLIC IRON-SULFUR PROTEIN ASSEMBLY PROTEIN CIAO1-RELATED"/>
    <property type="match status" value="1"/>
</dbReference>
<dbReference type="OrthoDB" id="307517at2759"/>
<comment type="caution">
    <text evidence="2">The sequence shown here is derived from an EMBL/GenBank/DDBJ whole genome shotgun (WGS) entry which is preliminary data.</text>
</comment>
<dbReference type="EMBL" id="CAJJDN010000082">
    <property type="protein sequence ID" value="CAD8104255.1"/>
    <property type="molecule type" value="Genomic_DNA"/>
</dbReference>
<feature type="repeat" description="WD" evidence="1">
    <location>
        <begin position="292"/>
        <end position="333"/>
    </location>
</feature>
<proteinExistence type="predicted"/>
<dbReference type="GO" id="GO:0097361">
    <property type="term" value="C:cytosolic [4Fe-4S] assembly targeting complex"/>
    <property type="evidence" value="ECO:0007669"/>
    <property type="project" value="TreeGrafter"/>
</dbReference>
<dbReference type="PROSITE" id="PS50082">
    <property type="entry name" value="WD_REPEATS_2"/>
    <property type="match status" value="2"/>
</dbReference>
<dbReference type="GO" id="GO:0016226">
    <property type="term" value="P:iron-sulfur cluster assembly"/>
    <property type="evidence" value="ECO:0007669"/>
    <property type="project" value="TreeGrafter"/>
</dbReference>
<keyword evidence="1" id="KW-0853">WD repeat</keyword>
<dbReference type="Pfam" id="PF00400">
    <property type="entry name" value="WD40"/>
    <property type="match status" value="4"/>
</dbReference>
<protein>
    <recommendedName>
        <fullName evidence="4">WD40-repeat-containing domain</fullName>
    </recommendedName>
</protein>
<keyword evidence="3" id="KW-1185">Reference proteome</keyword>
<dbReference type="SMART" id="SM00320">
    <property type="entry name" value="WD40"/>
    <property type="match status" value="4"/>
</dbReference>
<feature type="repeat" description="WD" evidence="1">
    <location>
        <begin position="247"/>
        <end position="279"/>
    </location>
</feature>
<dbReference type="InterPro" id="IPR001680">
    <property type="entry name" value="WD40_rpt"/>
</dbReference>
<dbReference type="AlphaFoldDB" id="A0A8S1PLX9"/>
<dbReference type="PROSITE" id="PS50294">
    <property type="entry name" value="WD_REPEATS_REGION"/>
    <property type="match status" value="2"/>
</dbReference>
<evidence type="ECO:0000313" key="2">
    <source>
        <dbReference type="EMBL" id="CAD8104255.1"/>
    </source>
</evidence>
<dbReference type="PANTHER" id="PTHR19920">
    <property type="entry name" value="WD40 PROTEIN CIAO1"/>
    <property type="match status" value="1"/>
</dbReference>
<gene>
    <name evidence="2" type="ORF">PSON_ATCC_30995.1.T0820011</name>
</gene>
<reference evidence="2" key="1">
    <citation type="submission" date="2021-01" db="EMBL/GenBank/DDBJ databases">
        <authorList>
            <consortium name="Genoscope - CEA"/>
            <person name="William W."/>
        </authorList>
    </citation>
    <scope>NUCLEOTIDE SEQUENCE</scope>
</reference>
<organism evidence="2 3">
    <name type="scientific">Paramecium sonneborni</name>
    <dbReference type="NCBI Taxonomy" id="65129"/>
    <lineage>
        <taxon>Eukaryota</taxon>
        <taxon>Sar</taxon>
        <taxon>Alveolata</taxon>
        <taxon>Ciliophora</taxon>
        <taxon>Intramacronucleata</taxon>
        <taxon>Oligohymenophorea</taxon>
        <taxon>Peniculida</taxon>
        <taxon>Parameciidae</taxon>
        <taxon>Paramecium</taxon>
    </lineage>
</organism>
<evidence type="ECO:0000256" key="1">
    <source>
        <dbReference type="PROSITE-ProRule" id="PRU00221"/>
    </source>
</evidence>
<name>A0A8S1PLX9_9CILI</name>